<evidence type="ECO:0000313" key="3">
    <source>
        <dbReference type="Proteomes" id="UP001215280"/>
    </source>
</evidence>
<name>A0AAD7MVR2_9AGAR</name>
<proteinExistence type="predicted"/>
<organism evidence="2 3">
    <name type="scientific">Mycena maculata</name>
    <dbReference type="NCBI Taxonomy" id="230809"/>
    <lineage>
        <taxon>Eukaryota</taxon>
        <taxon>Fungi</taxon>
        <taxon>Dikarya</taxon>
        <taxon>Basidiomycota</taxon>
        <taxon>Agaricomycotina</taxon>
        <taxon>Agaricomycetes</taxon>
        <taxon>Agaricomycetidae</taxon>
        <taxon>Agaricales</taxon>
        <taxon>Marasmiineae</taxon>
        <taxon>Mycenaceae</taxon>
        <taxon>Mycena</taxon>
    </lineage>
</organism>
<dbReference type="EMBL" id="JARJLG010000157">
    <property type="protein sequence ID" value="KAJ7735123.1"/>
    <property type="molecule type" value="Genomic_DNA"/>
</dbReference>
<gene>
    <name evidence="2" type="ORF">DFH07DRAFT_928211</name>
</gene>
<feature type="signal peptide" evidence="1">
    <location>
        <begin position="1"/>
        <end position="19"/>
    </location>
</feature>
<keyword evidence="3" id="KW-1185">Reference proteome</keyword>
<accession>A0AAD7MVR2</accession>
<feature type="chain" id="PRO_5042156372" evidence="1">
    <location>
        <begin position="20"/>
        <end position="144"/>
    </location>
</feature>
<sequence>MARILTVLFALLVASVAVAAPVEKRQIGDLTCNIDRLKIVSTLAGTTSAVGKIQGTDPTTATQVAAAQAGLSSASDGIKTIAAALFTGQTAPASARTQVQTGLLAAQSALGNITDPTATAAAATAQSSLAAAIQDGQGVVANCN</sequence>
<evidence type="ECO:0000313" key="2">
    <source>
        <dbReference type="EMBL" id="KAJ7735123.1"/>
    </source>
</evidence>
<keyword evidence="1" id="KW-0732">Signal</keyword>
<reference evidence="2" key="1">
    <citation type="submission" date="2023-03" db="EMBL/GenBank/DDBJ databases">
        <title>Massive genome expansion in bonnet fungi (Mycena s.s.) driven by repeated elements and novel gene families across ecological guilds.</title>
        <authorList>
            <consortium name="Lawrence Berkeley National Laboratory"/>
            <person name="Harder C.B."/>
            <person name="Miyauchi S."/>
            <person name="Viragh M."/>
            <person name="Kuo A."/>
            <person name="Thoen E."/>
            <person name="Andreopoulos B."/>
            <person name="Lu D."/>
            <person name="Skrede I."/>
            <person name="Drula E."/>
            <person name="Henrissat B."/>
            <person name="Morin E."/>
            <person name="Kohler A."/>
            <person name="Barry K."/>
            <person name="LaButti K."/>
            <person name="Morin E."/>
            <person name="Salamov A."/>
            <person name="Lipzen A."/>
            <person name="Mereny Z."/>
            <person name="Hegedus B."/>
            <person name="Baldrian P."/>
            <person name="Stursova M."/>
            <person name="Weitz H."/>
            <person name="Taylor A."/>
            <person name="Grigoriev I.V."/>
            <person name="Nagy L.G."/>
            <person name="Martin F."/>
            <person name="Kauserud H."/>
        </authorList>
    </citation>
    <scope>NUCLEOTIDE SEQUENCE</scope>
    <source>
        <strain evidence="2">CBHHK188m</strain>
    </source>
</reference>
<protein>
    <submittedName>
        <fullName evidence="2">Uncharacterized protein</fullName>
    </submittedName>
</protein>
<comment type="caution">
    <text evidence="2">The sequence shown here is derived from an EMBL/GenBank/DDBJ whole genome shotgun (WGS) entry which is preliminary data.</text>
</comment>
<evidence type="ECO:0000256" key="1">
    <source>
        <dbReference type="SAM" id="SignalP"/>
    </source>
</evidence>
<dbReference type="Proteomes" id="UP001215280">
    <property type="component" value="Unassembled WGS sequence"/>
</dbReference>
<dbReference type="AlphaFoldDB" id="A0AAD7MVR2"/>